<accession>A0ABN3H3G3</accession>
<evidence type="ECO:0000313" key="2">
    <source>
        <dbReference type="EMBL" id="GAA2368335.1"/>
    </source>
</evidence>
<evidence type="ECO:0000313" key="3">
    <source>
        <dbReference type="Proteomes" id="UP001500253"/>
    </source>
</evidence>
<keyword evidence="3" id="KW-1185">Reference proteome</keyword>
<feature type="compositionally biased region" description="Low complexity" evidence="1">
    <location>
        <begin position="16"/>
        <end position="33"/>
    </location>
</feature>
<name>A0ABN3H3G3_9ACTN</name>
<comment type="caution">
    <text evidence="2">The sequence shown here is derived from an EMBL/GenBank/DDBJ whole genome shotgun (WGS) entry which is preliminary data.</text>
</comment>
<organism evidence="2 3">
    <name type="scientific">Streptomyces cuspidosporus</name>
    <dbReference type="NCBI Taxonomy" id="66882"/>
    <lineage>
        <taxon>Bacteria</taxon>
        <taxon>Bacillati</taxon>
        <taxon>Actinomycetota</taxon>
        <taxon>Actinomycetes</taxon>
        <taxon>Kitasatosporales</taxon>
        <taxon>Streptomycetaceae</taxon>
        <taxon>Streptomyces</taxon>
    </lineage>
</organism>
<proteinExistence type="predicted"/>
<protein>
    <submittedName>
        <fullName evidence="2">Uncharacterized protein</fullName>
    </submittedName>
</protein>
<gene>
    <name evidence="2" type="ORF">GCM10010246_72280</name>
</gene>
<evidence type="ECO:0000256" key="1">
    <source>
        <dbReference type="SAM" id="MobiDB-lite"/>
    </source>
</evidence>
<dbReference type="EMBL" id="BAAASD010000048">
    <property type="protein sequence ID" value="GAA2368335.1"/>
    <property type="molecule type" value="Genomic_DNA"/>
</dbReference>
<reference evidence="2 3" key="1">
    <citation type="journal article" date="2019" name="Int. J. Syst. Evol. Microbiol.">
        <title>The Global Catalogue of Microorganisms (GCM) 10K type strain sequencing project: providing services to taxonomists for standard genome sequencing and annotation.</title>
        <authorList>
            <consortium name="The Broad Institute Genomics Platform"/>
            <consortium name="The Broad Institute Genome Sequencing Center for Infectious Disease"/>
            <person name="Wu L."/>
            <person name="Ma J."/>
        </authorList>
    </citation>
    <scope>NUCLEOTIDE SEQUENCE [LARGE SCALE GENOMIC DNA]</scope>
    <source>
        <strain evidence="2 3">JCM 4316</strain>
    </source>
</reference>
<feature type="region of interest" description="Disordered" evidence="1">
    <location>
        <begin position="1"/>
        <end position="83"/>
    </location>
</feature>
<feature type="compositionally biased region" description="Basic and acidic residues" evidence="1">
    <location>
        <begin position="46"/>
        <end position="63"/>
    </location>
</feature>
<sequence length="83" mass="8593">MWRDPGRFGPSETLVQPARATAAATRAATAQGPRRTRVARATLGAREARDAPGRRAGRTERGAGDPGMRAGLQGAGVTDALPN</sequence>
<dbReference type="Proteomes" id="UP001500253">
    <property type="component" value="Unassembled WGS sequence"/>
</dbReference>